<reference evidence="16" key="2">
    <citation type="submission" date="2013-04" db="UniProtKB">
        <authorList>
            <consortium name="EnsemblPlants"/>
        </authorList>
    </citation>
    <scope>IDENTIFICATION</scope>
</reference>
<dbReference type="GO" id="GO:0002229">
    <property type="term" value="P:defense response to oomycetes"/>
    <property type="evidence" value="ECO:0007669"/>
    <property type="project" value="UniProtKB-ARBA"/>
</dbReference>
<dbReference type="GO" id="GO:0005524">
    <property type="term" value="F:ATP binding"/>
    <property type="evidence" value="ECO:0007669"/>
    <property type="project" value="UniProtKB-KW"/>
</dbReference>
<dbReference type="PANTHER" id="PTHR45631">
    <property type="entry name" value="OS07G0107800 PROTEIN-RELATED"/>
    <property type="match status" value="1"/>
</dbReference>
<evidence type="ECO:0000256" key="2">
    <source>
        <dbReference type="ARBA" id="ARBA00008536"/>
    </source>
</evidence>
<keyword evidence="4" id="KW-1003">Cell membrane</keyword>
<sequence>MAIKIEYGIKKNWMGDPCFPTQFSWDGVKCGNVSGNNTARIISFFDSDGDMCKKIIEPSPTRNKSKMAIILVILVVVPLMAIAVLVLAYMIWRDKRKLKLLTYNMYLWQPISSGDPSREPADENVLASTNNHVDALPKVDNRQFTYKEIEKLTNNLKQFIGQGGFGPVYYGRLEDGTEVAVKMRSDSSAHGLDEFFAEVQSLTKVHHRNLVSLVGYCSEKDHLALVYEYMAQGSLNDHLRGNKHAGEGLNWRTRVRVVIEAGQGLDYLHRGCSLPIIHRDVKSSNILLSQNLQAKLADFGLSKSYLSETQTHISITPAGTAGYMDPEYFYTSRLTESSDVYSFGIVLLEIATGESPILPGLGHIIQRVKNKITAGNISLIADARLGGAYEVNSMWKVLDIALLCTTDIGAQRPTMAAVLAQLKESLALEETRLDNIFSGTTGTSDSTVSSDNFGPLAR</sequence>
<evidence type="ECO:0000256" key="7">
    <source>
        <dbReference type="ARBA" id="ARBA00022741"/>
    </source>
</evidence>
<dbReference type="Pfam" id="PF07714">
    <property type="entry name" value="PK_Tyr_Ser-Thr"/>
    <property type="match status" value="1"/>
</dbReference>
<dbReference type="InterPro" id="IPR011009">
    <property type="entry name" value="Kinase-like_dom_sf"/>
</dbReference>
<evidence type="ECO:0000313" key="16">
    <source>
        <dbReference type="EnsemblPlants" id="OB09G14380.1"/>
    </source>
</evidence>
<keyword evidence="12" id="KW-0325">Glycoprotein</keyword>
<proteinExistence type="inferred from homology"/>
<evidence type="ECO:0000256" key="14">
    <source>
        <dbReference type="SAM" id="Phobius"/>
    </source>
</evidence>
<keyword evidence="17" id="KW-1185">Reference proteome</keyword>
<dbReference type="PANTHER" id="PTHR45631:SF6">
    <property type="entry name" value="OS09G0352000 PROTEIN"/>
    <property type="match status" value="1"/>
</dbReference>
<comment type="similarity">
    <text evidence="2">In the N-terminal section; belongs to the leguminous lectin family.</text>
</comment>
<keyword evidence="6" id="KW-0732">Signal</keyword>
<dbReference type="EnsemblPlants" id="OB09G14380.1">
    <property type="protein sequence ID" value="OB09G14380.1"/>
    <property type="gene ID" value="OB09G14380"/>
</dbReference>
<evidence type="ECO:0000256" key="1">
    <source>
        <dbReference type="ARBA" id="ARBA00004251"/>
    </source>
</evidence>
<evidence type="ECO:0000256" key="9">
    <source>
        <dbReference type="ARBA" id="ARBA00022989"/>
    </source>
</evidence>
<dbReference type="FunFam" id="3.30.200.20:FF:000394">
    <property type="entry name" value="Leucine-rich repeat receptor-like protein kinase"/>
    <property type="match status" value="1"/>
</dbReference>
<evidence type="ECO:0000259" key="15">
    <source>
        <dbReference type="PROSITE" id="PS50011"/>
    </source>
</evidence>
<dbReference type="PROSITE" id="PS50011">
    <property type="entry name" value="PROTEIN_KINASE_DOM"/>
    <property type="match status" value="1"/>
</dbReference>
<dbReference type="InterPro" id="IPR001245">
    <property type="entry name" value="Ser-Thr/Tyr_kinase_cat_dom"/>
</dbReference>
<evidence type="ECO:0000313" key="17">
    <source>
        <dbReference type="Proteomes" id="UP000006038"/>
    </source>
</evidence>
<dbReference type="SUPFAM" id="SSF56112">
    <property type="entry name" value="Protein kinase-like (PK-like)"/>
    <property type="match status" value="1"/>
</dbReference>
<evidence type="ECO:0000256" key="4">
    <source>
        <dbReference type="ARBA" id="ARBA00022475"/>
    </source>
</evidence>
<feature type="compositionally biased region" description="Low complexity" evidence="13">
    <location>
        <begin position="439"/>
        <end position="451"/>
    </location>
</feature>
<evidence type="ECO:0000256" key="3">
    <source>
        <dbReference type="ARBA" id="ARBA00010217"/>
    </source>
</evidence>
<name>J3MWQ9_ORYBR</name>
<evidence type="ECO:0000256" key="10">
    <source>
        <dbReference type="ARBA" id="ARBA00023136"/>
    </source>
</evidence>
<evidence type="ECO:0000256" key="12">
    <source>
        <dbReference type="ARBA" id="ARBA00023180"/>
    </source>
</evidence>
<dbReference type="InterPro" id="IPR000719">
    <property type="entry name" value="Prot_kinase_dom"/>
</dbReference>
<evidence type="ECO:0000256" key="13">
    <source>
        <dbReference type="SAM" id="MobiDB-lite"/>
    </source>
</evidence>
<dbReference type="InterPro" id="IPR008271">
    <property type="entry name" value="Ser/Thr_kinase_AS"/>
</dbReference>
<keyword evidence="11" id="KW-0675">Receptor</keyword>
<keyword evidence="10 14" id="KW-0472">Membrane</keyword>
<dbReference type="Gramene" id="OB09G14380.1">
    <property type="protein sequence ID" value="OB09G14380.1"/>
    <property type="gene ID" value="OB09G14380"/>
</dbReference>
<dbReference type="Proteomes" id="UP000006038">
    <property type="component" value="Chromosome 9"/>
</dbReference>
<keyword evidence="9 14" id="KW-1133">Transmembrane helix</keyword>
<dbReference type="FunFam" id="1.10.510.10:FF:000240">
    <property type="entry name" value="Lectin-domain containing receptor kinase A4.3"/>
    <property type="match status" value="1"/>
</dbReference>
<dbReference type="OMA" id="HYGCLED"/>
<dbReference type="PROSITE" id="PS00108">
    <property type="entry name" value="PROTEIN_KINASE_ST"/>
    <property type="match status" value="1"/>
</dbReference>
<feature type="region of interest" description="Disordered" evidence="13">
    <location>
        <begin position="439"/>
        <end position="458"/>
    </location>
</feature>
<dbReference type="Gene3D" id="3.30.200.20">
    <property type="entry name" value="Phosphorylase Kinase, domain 1"/>
    <property type="match status" value="1"/>
</dbReference>
<dbReference type="GO" id="GO:0004672">
    <property type="term" value="F:protein kinase activity"/>
    <property type="evidence" value="ECO:0007669"/>
    <property type="project" value="InterPro"/>
</dbReference>
<evidence type="ECO:0000256" key="8">
    <source>
        <dbReference type="ARBA" id="ARBA00022840"/>
    </source>
</evidence>
<feature type="domain" description="Protein kinase" evidence="15">
    <location>
        <begin position="154"/>
        <end position="426"/>
    </location>
</feature>
<evidence type="ECO:0000256" key="11">
    <source>
        <dbReference type="ARBA" id="ARBA00023170"/>
    </source>
</evidence>
<keyword evidence="7" id="KW-0547">Nucleotide-binding</keyword>
<evidence type="ECO:0000256" key="5">
    <source>
        <dbReference type="ARBA" id="ARBA00022692"/>
    </source>
</evidence>
<accession>J3MWQ9</accession>
<reference evidence="16" key="1">
    <citation type="journal article" date="2013" name="Nat. Commun.">
        <title>Whole-genome sequencing of Oryza brachyantha reveals mechanisms underlying Oryza genome evolution.</title>
        <authorList>
            <person name="Chen J."/>
            <person name="Huang Q."/>
            <person name="Gao D."/>
            <person name="Wang J."/>
            <person name="Lang Y."/>
            <person name="Liu T."/>
            <person name="Li B."/>
            <person name="Bai Z."/>
            <person name="Luis Goicoechea J."/>
            <person name="Liang C."/>
            <person name="Chen C."/>
            <person name="Zhang W."/>
            <person name="Sun S."/>
            <person name="Liao Y."/>
            <person name="Zhang X."/>
            <person name="Yang L."/>
            <person name="Song C."/>
            <person name="Wang M."/>
            <person name="Shi J."/>
            <person name="Liu G."/>
            <person name="Liu J."/>
            <person name="Zhou H."/>
            <person name="Zhou W."/>
            <person name="Yu Q."/>
            <person name="An N."/>
            <person name="Chen Y."/>
            <person name="Cai Q."/>
            <person name="Wang B."/>
            <person name="Liu B."/>
            <person name="Min J."/>
            <person name="Huang Y."/>
            <person name="Wu H."/>
            <person name="Li Z."/>
            <person name="Zhang Y."/>
            <person name="Yin Y."/>
            <person name="Song W."/>
            <person name="Jiang J."/>
            <person name="Jackson S.A."/>
            <person name="Wing R.A."/>
            <person name="Wang J."/>
            <person name="Chen M."/>
        </authorList>
    </citation>
    <scope>NUCLEOTIDE SEQUENCE [LARGE SCALE GENOMIC DNA]</scope>
    <source>
        <strain evidence="16">cv. IRGC 101232</strain>
    </source>
</reference>
<comment type="similarity">
    <text evidence="3">In the C-terminal section; belongs to the protein kinase superfamily. Ser/Thr protein kinase family.</text>
</comment>
<feature type="transmembrane region" description="Helical" evidence="14">
    <location>
        <begin position="67"/>
        <end position="92"/>
    </location>
</feature>
<dbReference type="STRING" id="4533.J3MWQ9"/>
<keyword evidence="5 14" id="KW-0812">Transmembrane</keyword>
<dbReference type="Gene3D" id="1.10.510.10">
    <property type="entry name" value="Transferase(Phosphotransferase) domain 1"/>
    <property type="match status" value="1"/>
</dbReference>
<dbReference type="eggNOG" id="KOG1187">
    <property type="taxonomic scope" value="Eukaryota"/>
</dbReference>
<comment type="subcellular location">
    <subcellularLocation>
        <location evidence="1">Cell membrane</location>
        <topology evidence="1">Single-pass type I membrane protein</topology>
    </subcellularLocation>
</comment>
<dbReference type="SMART" id="SM00220">
    <property type="entry name" value="S_TKc"/>
    <property type="match status" value="1"/>
</dbReference>
<evidence type="ECO:0000256" key="6">
    <source>
        <dbReference type="ARBA" id="ARBA00022729"/>
    </source>
</evidence>
<dbReference type="HOGENOM" id="CLU_000288_21_4_1"/>
<dbReference type="GO" id="GO:0005886">
    <property type="term" value="C:plasma membrane"/>
    <property type="evidence" value="ECO:0007669"/>
    <property type="project" value="UniProtKB-SubCell"/>
</dbReference>
<protein>
    <recommendedName>
        <fullName evidence="15">Protein kinase domain-containing protein</fullName>
    </recommendedName>
</protein>
<dbReference type="AlphaFoldDB" id="J3MWQ9"/>
<keyword evidence="8" id="KW-0067">ATP-binding</keyword>
<organism evidence="16">
    <name type="scientific">Oryza brachyantha</name>
    <name type="common">malo sina</name>
    <dbReference type="NCBI Taxonomy" id="4533"/>
    <lineage>
        <taxon>Eukaryota</taxon>
        <taxon>Viridiplantae</taxon>
        <taxon>Streptophyta</taxon>
        <taxon>Embryophyta</taxon>
        <taxon>Tracheophyta</taxon>
        <taxon>Spermatophyta</taxon>
        <taxon>Magnoliopsida</taxon>
        <taxon>Liliopsida</taxon>
        <taxon>Poales</taxon>
        <taxon>Poaceae</taxon>
        <taxon>BOP clade</taxon>
        <taxon>Oryzoideae</taxon>
        <taxon>Oryzeae</taxon>
        <taxon>Oryzinae</taxon>
        <taxon>Oryza</taxon>
    </lineage>
</organism>